<dbReference type="EMBL" id="MPUH01000042">
    <property type="protein sequence ID" value="OMJ93449.1"/>
    <property type="molecule type" value="Genomic_DNA"/>
</dbReference>
<reference evidence="1 2" key="1">
    <citation type="submission" date="2016-11" db="EMBL/GenBank/DDBJ databases">
        <title>The macronuclear genome of Stentor coeruleus: a giant cell with tiny introns.</title>
        <authorList>
            <person name="Slabodnick M."/>
            <person name="Ruby J.G."/>
            <person name="Reiff S.B."/>
            <person name="Swart E.C."/>
            <person name="Gosai S."/>
            <person name="Prabakaran S."/>
            <person name="Witkowska E."/>
            <person name="Larue G.E."/>
            <person name="Fisher S."/>
            <person name="Freeman R.M."/>
            <person name="Gunawardena J."/>
            <person name="Chu W."/>
            <person name="Stover N.A."/>
            <person name="Gregory B.D."/>
            <person name="Nowacki M."/>
            <person name="Derisi J."/>
            <person name="Roy S.W."/>
            <person name="Marshall W.F."/>
            <person name="Sood P."/>
        </authorList>
    </citation>
    <scope>NUCLEOTIDE SEQUENCE [LARGE SCALE GENOMIC DNA]</scope>
    <source>
        <strain evidence="1">WM001</strain>
    </source>
</reference>
<accession>A0A1R2CWR0</accession>
<evidence type="ECO:0000313" key="2">
    <source>
        <dbReference type="Proteomes" id="UP000187209"/>
    </source>
</evidence>
<keyword evidence="2" id="KW-1185">Reference proteome</keyword>
<gene>
    <name evidence="1" type="ORF">SteCoe_3566</name>
</gene>
<organism evidence="1 2">
    <name type="scientific">Stentor coeruleus</name>
    <dbReference type="NCBI Taxonomy" id="5963"/>
    <lineage>
        <taxon>Eukaryota</taxon>
        <taxon>Sar</taxon>
        <taxon>Alveolata</taxon>
        <taxon>Ciliophora</taxon>
        <taxon>Postciliodesmatophora</taxon>
        <taxon>Heterotrichea</taxon>
        <taxon>Heterotrichida</taxon>
        <taxon>Stentoridae</taxon>
        <taxon>Stentor</taxon>
    </lineage>
</organism>
<proteinExistence type="predicted"/>
<sequence>MDSHRVLEVLPDNVLRELSTLEMNFKKKSESRTKVLVLTGSLDHDKIRDAARSFINQEKLGNPCGYLQFLIELHENERLNHN</sequence>
<protein>
    <submittedName>
        <fullName evidence="1">Uncharacterized protein</fullName>
    </submittedName>
</protein>
<evidence type="ECO:0000313" key="1">
    <source>
        <dbReference type="EMBL" id="OMJ93449.1"/>
    </source>
</evidence>
<dbReference type="AlphaFoldDB" id="A0A1R2CWR0"/>
<dbReference type="Proteomes" id="UP000187209">
    <property type="component" value="Unassembled WGS sequence"/>
</dbReference>
<name>A0A1R2CWR0_9CILI</name>
<comment type="caution">
    <text evidence="1">The sequence shown here is derived from an EMBL/GenBank/DDBJ whole genome shotgun (WGS) entry which is preliminary data.</text>
</comment>